<evidence type="ECO:0000313" key="3">
    <source>
        <dbReference type="EMBL" id="TDZ16270.1"/>
    </source>
</evidence>
<dbReference type="EMBL" id="AMCV02000036">
    <property type="protein sequence ID" value="TDZ16270.1"/>
    <property type="molecule type" value="Genomic_DNA"/>
</dbReference>
<organism evidence="3 4">
    <name type="scientific">Colletotrichum orbiculare (strain 104-T / ATCC 96160 / CBS 514.97 / LARS 414 / MAFF 240422)</name>
    <name type="common">Cucumber anthracnose fungus</name>
    <name type="synonym">Colletotrichum lagenarium</name>
    <dbReference type="NCBI Taxonomy" id="1213857"/>
    <lineage>
        <taxon>Eukaryota</taxon>
        <taxon>Fungi</taxon>
        <taxon>Dikarya</taxon>
        <taxon>Ascomycota</taxon>
        <taxon>Pezizomycotina</taxon>
        <taxon>Sordariomycetes</taxon>
        <taxon>Hypocreomycetidae</taxon>
        <taxon>Glomerellales</taxon>
        <taxon>Glomerellaceae</taxon>
        <taxon>Colletotrichum</taxon>
        <taxon>Colletotrichum orbiculare species complex</taxon>
    </lineage>
</organism>
<keyword evidence="4" id="KW-1185">Reference proteome</keyword>
<comment type="caution">
    <text evidence="3">The sequence shown here is derived from an EMBL/GenBank/DDBJ whole genome shotgun (WGS) entry which is preliminary data.</text>
</comment>
<feature type="domain" description="DUF7704" evidence="2">
    <location>
        <begin position="3"/>
        <end position="163"/>
    </location>
</feature>
<dbReference type="PANTHER" id="PTHR37019">
    <property type="entry name" value="CHROMOSOME 1, WHOLE GENOME SHOTGUN SEQUENCE"/>
    <property type="match status" value="1"/>
</dbReference>
<name>A0A484FD30_COLOR</name>
<feature type="transmembrane region" description="Helical" evidence="1">
    <location>
        <begin position="143"/>
        <end position="165"/>
    </location>
</feature>
<proteinExistence type="predicted"/>
<keyword evidence="1" id="KW-1133">Transmembrane helix</keyword>
<feature type="transmembrane region" description="Helical" evidence="1">
    <location>
        <begin position="109"/>
        <end position="128"/>
    </location>
</feature>
<dbReference type="OrthoDB" id="3587182at2759"/>
<keyword evidence="1" id="KW-0812">Transmembrane</keyword>
<dbReference type="InterPro" id="IPR056121">
    <property type="entry name" value="DUF7704"/>
</dbReference>
<dbReference type="Proteomes" id="UP000014480">
    <property type="component" value="Unassembled WGS sequence"/>
</dbReference>
<evidence type="ECO:0000259" key="2">
    <source>
        <dbReference type="Pfam" id="PF24803"/>
    </source>
</evidence>
<keyword evidence="1" id="KW-0472">Membrane</keyword>
<evidence type="ECO:0000256" key="1">
    <source>
        <dbReference type="SAM" id="Phobius"/>
    </source>
</evidence>
<accession>A0A484FD30</accession>
<dbReference type="AlphaFoldDB" id="A0A484FD30"/>
<protein>
    <recommendedName>
        <fullName evidence="2">DUF7704 domain-containing protein</fullName>
    </recommendedName>
</protein>
<feature type="transmembrane region" description="Helical" evidence="1">
    <location>
        <begin position="12"/>
        <end position="31"/>
    </location>
</feature>
<dbReference type="PANTHER" id="PTHR37019:SF1">
    <property type="entry name" value="EXPERA DOMAIN-CONTAINING PROTEIN"/>
    <property type="match status" value="1"/>
</dbReference>
<sequence length="174" mass="19079">MPSQVPRPYALFFKTLDPIIAIWGFTLFLFSPETVTSSYLPPSYAPQTIDPSMVHPASLVSASSIANSLREYSLPLNNQIAGHLLSNALFSIFLLRATDSVAVWRIYQLGLLIVDVLLLYGTFASYALQGRLNPLTTWRAEDWGAVAITTLAILIRTAFLFGVGFSKAPGVKRA</sequence>
<dbReference type="Pfam" id="PF24803">
    <property type="entry name" value="DUF7704"/>
    <property type="match status" value="1"/>
</dbReference>
<gene>
    <name evidence="3" type="ORF">Cob_v010860</name>
</gene>
<reference evidence="4" key="2">
    <citation type="journal article" date="2019" name="Mol. Plant Microbe Interact.">
        <title>Genome sequence resources for four phytopathogenic fungi from the Colletotrichum orbiculare species complex.</title>
        <authorList>
            <person name="Gan P."/>
            <person name="Tsushima A."/>
            <person name="Narusaka M."/>
            <person name="Narusaka Y."/>
            <person name="Takano Y."/>
            <person name="Kubo Y."/>
            <person name="Shirasu K."/>
        </authorList>
    </citation>
    <scope>GENOME REANNOTATION</scope>
    <source>
        <strain evidence="4">104-T / ATCC 96160 / CBS 514.97 / LARS 414 / MAFF 240422</strain>
    </source>
</reference>
<reference evidence="4" key="1">
    <citation type="journal article" date="2013" name="New Phytol.">
        <title>Comparative genomic and transcriptomic analyses reveal the hemibiotrophic stage shift of Colletotrichum fungi.</title>
        <authorList>
            <person name="Gan P."/>
            <person name="Ikeda K."/>
            <person name="Irieda H."/>
            <person name="Narusaka M."/>
            <person name="O'Connell R.J."/>
            <person name="Narusaka Y."/>
            <person name="Takano Y."/>
            <person name="Kubo Y."/>
            <person name="Shirasu K."/>
        </authorList>
    </citation>
    <scope>NUCLEOTIDE SEQUENCE [LARGE SCALE GENOMIC DNA]</scope>
    <source>
        <strain evidence="4">104-T / ATCC 96160 / CBS 514.97 / LARS 414 / MAFF 240422</strain>
    </source>
</reference>
<evidence type="ECO:0000313" key="4">
    <source>
        <dbReference type="Proteomes" id="UP000014480"/>
    </source>
</evidence>